<feature type="compositionally biased region" description="Polar residues" evidence="3">
    <location>
        <begin position="456"/>
        <end position="466"/>
    </location>
</feature>
<dbReference type="PANTHER" id="PTHR10693">
    <property type="entry name" value="RAS GTPASE-ACTIVATING PROTEIN-BINDING PROTEIN"/>
    <property type="match status" value="1"/>
</dbReference>
<evidence type="ECO:0000313" key="7">
    <source>
        <dbReference type="Proteomes" id="UP001457282"/>
    </source>
</evidence>
<evidence type="ECO:0000256" key="3">
    <source>
        <dbReference type="SAM" id="MobiDB-lite"/>
    </source>
</evidence>
<dbReference type="InterPro" id="IPR039539">
    <property type="entry name" value="Ras_GTPase_bind_prot"/>
</dbReference>
<gene>
    <name evidence="6" type="ORF">M0R45_010298</name>
</gene>
<dbReference type="PROSITE" id="PS50102">
    <property type="entry name" value="RRM"/>
    <property type="match status" value="1"/>
</dbReference>
<evidence type="ECO:0008006" key="8">
    <source>
        <dbReference type="Google" id="ProtNLM"/>
    </source>
</evidence>
<dbReference type="InterPro" id="IPR032710">
    <property type="entry name" value="NTF2-like_dom_sf"/>
</dbReference>
<reference evidence="6 7" key="1">
    <citation type="journal article" date="2023" name="G3 (Bethesda)">
        <title>A chromosome-length genome assembly and annotation of blackberry (Rubus argutus, cv. 'Hillquist').</title>
        <authorList>
            <person name="Bruna T."/>
            <person name="Aryal R."/>
            <person name="Dudchenko O."/>
            <person name="Sargent D.J."/>
            <person name="Mead D."/>
            <person name="Buti M."/>
            <person name="Cavallini A."/>
            <person name="Hytonen T."/>
            <person name="Andres J."/>
            <person name="Pham M."/>
            <person name="Weisz D."/>
            <person name="Mascagni F."/>
            <person name="Usai G."/>
            <person name="Natali L."/>
            <person name="Bassil N."/>
            <person name="Fernandez G.E."/>
            <person name="Lomsadze A."/>
            <person name="Armour M."/>
            <person name="Olukolu B."/>
            <person name="Poorten T."/>
            <person name="Britton C."/>
            <person name="Davik J."/>
            <person name="Ashrafi H."/>
            <person name="Aiden E.L."/>
            <person name="Borodovsky M."/>
            <person name="Worthington M."/>
        </authorList>
    </citation>
    <scope>NUCLEOTIDE SEQUENCE [LARGE SCALE GENOMIC DNA]</scope>
    <source>
        <strain evidence="6">PI 553951</strain>
    </source>
</reference>
<comment type="caution">
    <text evidence="6">The sequence shown here is derived from an EMBL/GenBank/DDBJ whole genome shotgun (WGS) entry which is preliminary data.</text>
</comment>
<dbReference type="SMART" id="SM00360">
    <property type="entry name" value="RRM"/>
    <property type="match status" value="1"/>
</dbReference>
<evidence type="ECO:0000259" key="4">
    <source>
        <dbReference type="PROSITE" id="PS50102"/>
    </source>
</evidence>
<dbReference type="AlphaFoldDB" id="A0AAW1Y6K7"/>
<dbReference type="Pfam" id="PF00076">
    <property type="entry name" value="RRM_1"/>
    <property type="match status" value="1"/>
</dbReference>
<feature type="compositionally biased region" description="Low complexity" evidence="3">
    <location>
        <begin position="421"/>
        <end position="431"/>
    </location>
</feature>
<evidence type="ECO:0000256" key="2">
    <source>
        <dbReference type="PROSITE-ProRule" id="PRU00176"/>
    </source>
</evidence>
<organism evidence="6 7">
    <name type="scientific">Rubus argutus</name>
    <name type="common">Southern blackberry</name>
    <dbReference type="NCBI Taxonomy" id="59490"/>
    <lineage>
        <taxon>Eukaryota</taxon>
        <taxon>Viridiplantae</taxon>
        <taxon>Streptophyta</taxon>
        <taxon>Embryophyta</taxon>
        <taxon>Tracheophyta</taxon>
        <taxon>Spermatophyta</taxon>
        <taxon>Magnoliopsida</taxon>
        <taxon>eudicotyledons</taxon>
        <taxon>Gunneridae</taxon>
        <taxon>Pentapetalae</taxon>
        <taxon>rosids</taxon>
        <taxon>fabids</taxon>
        <taxon>Rosales</taxon>
        <taxon>Rosaceae</taxon>
        <taxon>Rosoideae</taxon>
        <taxon>Rosoideae incertae sedis</taxon>
        <taxon>Rubus</taxon>
    </lineage>
</organism>
<feature type="compositionally biased region" description="Low complexity" evidence="3">
    <location>
        <begin position="524"/>
        <end position="547"/>
    </location>
</feature>
<keyword evidence="1 2" id="KW-0694">RNA-binding</keyword>
<evidence type="ECO:0000256" key="1">
    <source>
        <dbReference type="ARBA" id="ARBA00022884"/>
    </source>
</evidence>
<dbReference type="PROSITE" id="PS50177">
    <property type="entry name" value="NTF2_DOMAIN"/>
    <property type="match status" value="1"/>
</dbReference>
<sequence>MASPVQQVAPTADVVGNAFVLQYYHILEQSPEHVYRFYQDNSKFGRPEDNGIMKTVTTMDIINRKIVENGKLRANVVTVDAQESFNKGVFVLVTGFLIGKDNLRKKFTQSFFLAPQDKGGYYVLNDVFRYVDDSIHQNGDNGLVADAEAPLTPEHDPSALQDSHVSEPVTAVSEGVTKEEVYNPSENGEVLIEEEETPVPEVVDEIPDDSVVAESGYSAPVVVVAESEKTAMVVADAGQSAPVVAEAGHSAPVVAESVRSAPVVVGSNPKTEEGPKKSYASIVKVMKESALPFSTPAHASVRTVPKPQEQRVIVAPTSAPAETVISGTNAKEDGSQLEAEAEGHSIYIKGLPFNATPALIENEFKKFGPIKSGGVQVRTQKGFGFGFVEFEDASAVQSALEASPIMINGRPVAVEEKRSTSRGNRGRFSSGRGSGYRNEGSNGYRNEGPNGFRNDGPNSGYRNDGSNGYRNDGPRGRGGYGGGRGYGRGDFNSKSEFGGRNTSRGGSSGRGGDGYQRSENGGRVNRAGGPAVNAAAKSAAPRVSASA</sequence>
<dbReference type="SUPFAM" id="SSF54427">
    <property type="entry name" value="NTF2-like"/>
    <property type="match status" value="1"/>
</dbReference>
<dbReference type="InterPro" id="IPR035979">
    <property type="entry name" value="RBD_domain_sf"/>
</dbReference>
<feature type="domain" description="RRM" evidence="4">
    <location>
        <begin position="344"/>
        <end position="419"/>
    </location>
</feature>
<dbReference type="InterPro" id="IPR000504">
    <property type="entry name" value="RRM_dom"/>
</dbReference>
<dbReference type="CDD" id="cd00780">
    <property type="entry name" value="NTF2"/>
    <property type="match status" value="1"/>
</dbReference>
<dbReference type="InterPro" id="IPR002075">
    <property type="entry name" value="NTF2_dom"/>
</dbReference>
<dbReference type="FunFam" id="3.10.450.50:FF:000003">
    <property type="entry name" value="Nuclear transport factor 2 family protein"/>
    <property type="match status" value="1"/>
</dbReference>
<dbReference type="Pfam" id="PF02136">
    <property type="entry name" value="NTF2"/>
    <property type="match status" value="1"/>
</dbReference>
<feature type="domain" description="NTF2" evidence="5">
    <location>
        <begin position="15"/>
        <end position="130"/>
    </location>
</feature>
<dbReference type="InterPro" id="IPR018222">
    <property type="entry name" value="Nuclear_transport_factor_2_euk"/>
</dbReference>
<dbReference type="Gene3D" id="3.10.450.50">
    <property type="match status" value="1"/>
</dbReference>
<dbReference type="CDD" id="cd00590">
    <property type="entry name" value="RRM_SF"/>
    <property type="match status" value="1"/>
</dbReference>
<protein>
    <recommendedName>
        <fullName evidence="8">G3BP-like protein</fullName>
    </recommendedName>
</protein>
<keyword evidence="7" id="KW-1185">Reference proteome</keyword>
<dbReference type="Gene3D" id="3.30.70.330">
    <property type="match status" value="1"/>
</dbReference>
<dbReference type="GO" id="GO:1990904">
    <property type="term" value="C:ribonucleoprotein complex"/>
    <property type="evidence" value="ECO:0007669"/>
    <property type="project" value="TreeGrafter"/>
</dbReference>
<dbReference type="GO" id="GO:0003729">
    <property type="term" value="F:mRNA binding"/>
    <property type="evidence" value="ECO:0007669"/>
    <property type="project" value="TreeGrafter"/>
</dbReference>
<dbReference type="SUPFAM" id="SSF54928">
    <property type="entry name" value="RNA-binding domain, RBD"/>
    <property type="match status" value="1"/>
</dbReference>
<dbReference type="Proteomes" id="UP001457282">
    <property type="component" value="Unassembled WGS sequence"/>
</dbReference>
<dbReference type="GO" id="GO:0005829">
    <property type="term" value="C:cytosol"/>
    <property type="evidence" value="ECO:0007669"/>
    <property type="project" value="TreeGrafter"/>
</dbReference>
<evidence type="ECO:0000313" key="6">
    <source>
        <dbReference type="EMBL" id="KAK9944746.1"/>
    </source>
</evidence>
<dbReference type="InterPro" id="IPR012677">
    <property type="entry name" value="Nucleotide-bd_a/b_plait_sf"/>
</dbReference>
<dbReference type="PANTHER" id="PTHR10693:SF20">
    <property type="entry name" value="AT27578P"/>
    <property type="match status" value="1"/>
</dbReference>
<feature type="compositionally biased region" description="Gly residues" evidence="3">
    <location>
        <begin position="476"/>
        <end position="488"/>
    </location>
</feature>
<accession>A0AAW1Y6K7</accession>
<proteinExistence type="predicted"/>
<dbReference type="EMBL" id="JBEDUW010000002">
    <property type="protein sequence ID" value="KAK9944746.1"/>
    <property type="molecule type" value="Genomic_DNA"/>
</dbReference>
<feature type="region of interest" description="Disordered" evidence="3">
    <location>
        <begin position="413"/>
        <end position="547"/>
    </location>
</feature>
<evidence type="ECO:0000259" key="5">
    <source>
        <dbReference type="PROSITE" id="PS50177"/>
    </source>
</evidence>
<name>A0AAW1Y6K7_RUBAR</name>